<proteinExistence type="predicted"/>
<protein>
    <submittedName>
        <fullName evidence="1">Uncharacterized protein</fullName>
    </submittedName>
</protein>
<comment type="caution">
    <text evidence="1">The sequence shown here is derived from an EMBL/GenBank/DDBJ whole genome shotgun (WGS) entry which is preliminary data.</text>
</comment>
<sequence>MVGEVTSLVLGIQPLNYLEHATQIIAEATPLLKLDSTKRANPISRSLQLIDLRVTAGTGDPGKVQQFCGGSRGRMHVSVGLWRESIMPDSYPGHQELPGAASPIILLPLRLD</sequence>
<dbReference type="HOGENOM" id="CLU_2145311_0_0_1"/>
<accession>G3Y5E9</accession>
<evidence type="ECO:0000313" key="2">
    <source>
        <dbReference type="Proteomes" id="UP000009038"/>
    </source>
</evidence>
<evidence type="ECO:0000313" key="1">
    <source>
        <dbReference type="EMBL" id="EHA21814.1"/>
    </source>
</evidence>
<gene>
    <name evidence="1" type="ORF">ASPNIDRAFT_41272</name>
</gene>
<dbReference type="VEuPathDB" id="FungiDB:ASPNIDRAFT2_1145541"/>
<dbReference type="AlphaFoldDB" id="G3Y5E9"/>
<organism evidence="1 2">
    <name type="scientific">Aspergillus niger (strain ATCC 1015 / CBS 113.46 / FGSC A1144 / LSHB Ac4 / NCTC 3858a / NRRL 328 / USDA 3528.7)</name>
    <dbReference type="NCBI Taxonomy" id="380704"/>
    <lineage>
        <taxon>Eukaryota</taxon>
        <taxon>Fungi</taxon>
        <taxon>Dikarya</taxon>
        <taxon>Ascomycota</taxon>
        <taxon>Pezizomycotina</taxon>
        <taxon>Eurotiomycetes</taxon>
        <taxon>Eurotiomycetidae</taxon>
        <taxon>Eurotiales</taxon>
        <taxon>Aspergillaceae</taxon>
        <taxon>Aspergillus</taxon>
        <taxon>Aspergillus subgen. Circumdati</taxon>
    </lineage>
</organism>
<dbReference type="EMBL" id="ACJE01000013">
    <property type="protein sequence ID" value="EHA21814.1"/>
    <property type="molecule type" value="Genomic_DNA"/>
</dbReference>
<name>G3Y5E9_ASPNA</name>
<reference evidence="1 2" key="1">
    <citation type="journal article" date="2011" name="Genome Res.">
        <title>Comparative genomics of citric-acid-producing Aspergillus niger ATCC 1015 versus enzyme-producing CBS 513.88.</title>
        <authorList>
            <person name="Andersen M.R."/>
            <person name="Salazar M.P."/>
            <person name="Schaap P.J."/>
            <person name="van de Vondervoort P.J."/>
            <person name="Culley D."/>
            <person name="Thykaer J."/>
            <person name="Frisvad J.C."/>
            <person name="Nielsen K.F."/>
            <person name="Albang R."/>
            <person name="Albermann K."/>
            <person name="Berka R.M."/>
            <person name="Braus G.H."/>
            <person name="Braus-Stromeyer S.A."/>
            <person name="Corrochano L.M."/>
            <person name="Dai Z."/>
            <person name="van Dijck P.W."/>
            <person name="Hofmann G."/>
            <person name="Lasure L.L."/>
            <person name="Magnuson J.K."/>
            <person name="Menke H."/>
            <person name="Meijer M."/>
            <person name="Meijer S.L."/>
            <person name="Nielsen J.B."/>
            <person name="Nielsen M.L."/>
            <person name="van Ooyen A.J."/>
            <person name="Pel H.J."/>
            <person name="Poulsen L."/>
            <person name="Samson R.A."/>
            <person name="Stam H."/>
            <person name="Tsang A."/>
            <person name="van den Brink J.M."/>
            <person name="Atkins A."/>
            <person name="Aerts A."/>
            <person name="Shapiro H."/>
            <person name="Pangilinan J."/>
            <person name="Salamov A."/>
            <person name="Lou Y."/>
            <person name="Lindquist E."/>
            <person name="Lucas S."/>
            <person name="Grimwood J."/>
            <person name="Grigoriev I.V."/>
            <person name="Kubicek C.P."/>
            <person name="Martinez D."/>
            <person name="van Peij N.N."/>
            <person name="Roubos J.A."/>
            <person name="Nielsen J."/>
            <person name="Baker S.E."/>
        </authorList>
    </citation>
    <scope>NUCLEOTIDE SEQUENCE [LARGE SCALE GENOMIC DNA]</scope>
    <source>
        <strain evidence="2">ATCC 1015 / CBS 113.46 / FGSC A1144 / LSHB Ac4 / NCTC 3858a / NRRL 328 / USDA 3528.7</strain>
    </source>
</reference>
<dbReference type="Proteomes" id="UP000009038">
    <property type="component" value="Unassembled WGS sequence"/>
</dbReference>